<keyword evidence="2 6" id="KW-0812">Transmembrane</keyword>
<feature type="transmembrane region" description="Helical" evidence="6">
    <location>
        <begin position="137"/>
        <end position="157"/>
    </location>
</feature>
<evidence type="ECO:0000256" key="2">
    <source>
        <dbReference type="ARBA" id="ARBA00022692"/>
    </source>
</evidence>
<dbReference type="EMBL" id="ASGP02000004">
    <property type="protein sequence ID" value="KAH9511892.1"/>
    <property type="molecule type" value="Genomic_DNA"/>
</dbReference>
<evidence type="ECO:0000256" key="3">
    <source>
        <dbReference type="ARBA" id="ARBA00022989"/>
    </source>
</evidence>
<dbReference type="Proteomes" id="UP000790347">
    <property type="component" value="Unassembled WGS sequence"/>
</dbReference>
<dbReference type="PANTHER" id="PTHR12489:SF1">
    <property type="entry name" value="LP10272P"/>
    <property type="match status" value="1"/>
</dbReference>
<gene>
    <name evidence="7" type="primary">LHFPL5</name>
    <name evidence="7" type="ORF">DERF_010316</name>
</gene>
<dbReference type="AlphaFoldDB" id="A0A922HVV1"/>
<organism evidence="7 8">
    <name type="scientific">Dermatophagoides farinae</name>
    <name type="common">American house dust mite</name>
    <dbReference type="NCBI Taxonomy" id="6954"/>
    <lineage>
        <taxon>Eukaryota</taxon>
        <taxon>Metazoa</taxon>
        <taxon>Ecdysozoa</taxon>
        <taxon>Arthropoda</taxon>
        <taxon>Chelicerata</taxon>
        <taxon>Arachnida</taxon>
        <taxon>Acari</taxon>
        <taxon>Acariformes</taxon>
        <taxon>Sarcoptiformes</taxon>
        <taxon>Astigmata</taxon>
        <taxon>Psoroptidia</taxon>
        <taxon>Analgoidea</taxon>
        <taxon>Pyroglyphidae</taxon>
        <taxon>Dermatophagoidinae</taxon>
        <taxon>Dermatophagoides</taxon>
    </lineage>
</organism>
<feature type="compositionally biased region" description="Low complexity" evidence="5">
    <location>
        <begin position="350"/>
        <end position="394"/>
    </location>
</feature>
<keyword evidence="4 6" id="KW-0472">Membrane</keyword>
<accession>A0A922HVV1</accession>
<dbReference type="InterPro" id="IPR019372">
    <property type="entry name" value="LHFPL"/>
</dbReference>
<dbReference type="PANTHER" id="PTHR12489">
    <property type="entry name" value="LIPOMA HMGIC FUSION PARTNER-LIKE PROTEIN"/>
    <property type="match status" value="1"/>
</dbReference>
<evidence type="ECO:0000313" key="8">
    <source>
        <dbReference type="Proteomes" id="UP000790347"/>
    </source>
</evidence>
<evidence type="ECO:0000256" key="4">
    <source>
        <dbReference type="ARBA" id="ARBA00023136"/>
    </source>
</evidence>
<protein>
    <submittedName>
        <fullName evidence="7">LHFPL tetraspan sub member 5 protein</fullName>
    </submittedName>
</protein>
<feature type="transmembrane region" description="Helical" evidence="6">
    <location>
        <begin position="98"/>
        <end position="125"/>
    </location>
</feature>
<feature type="compositionally biased region" description="Basic residues" evidence="5">
    <location>
        <begin position="278"/>
        <end position="290"/>
    </location>
</feature>
<feature type="compositionally biased region" description="Basic residues" evidence="5">
    <location>
        <begin position="338"/>
        <end position="349"/>
    </location>
</feature>
<dbReference type="GO" id="GO:0007605">
    <property type="term" value="P:sensory perception of sound"/>
    <property type="evidence" value="ECO:0007669"/>
    <property type="project" value="TreeGrafter"/>
</dbReference>
<dbReference type="GO" id="GO:0005886">
    <property type="term" value="C:plasma membrane"/>
    <property type="evidence" value="ECO:0007669"/>
    <property type="project" value="TreeGrafter"/>
</dbReference>
<comment type="subcellular location">
    <subcellularLocation>
        <location evidence="1">Membrane</location>
        <topology evidence="1">Multi-pass membrane protein</topology>
    </subcellularLocation>
</comment>
<feature type="transmembrane region" description="Helical" evidence="6">
    <location>
        <begin position="29"/>
        <end position="50"/>
    </location>
</feature>
<evidence type="ECO:0000256" key="6">
    <source>
        <dbReference type="SAM" id="Phobius"/>
    </source>
</evidence>
<dbReference type="Gene3D" id="1.20.140.150">
    <property type="match status" value="1"/>
</dbReference>
<keyword evidence="3 6" id="KW-1133">Transmembrane helix</keyword>
<proteinExistence type="predicted"/>
<reference evidence="7" key="1">
    <citation type="submission" date="2013-05" db="EMBL/GenBank/DDBJ databases">
        <authorList>
            <person name="Yim A.K.Y."/>
            <person name="Chan T.F."/>
            <person name="Ji K.M."/>
            <person name="Liu X.Y."/>
            <person name="Zhou J.W."/>
            <person name="Li R.Q."/>
            <person name="Yang K.Y."/>
            <person name="Li J."/>
            <person name="Li M."/>
            <person name="Law P.T.W."/>
            <person name="Wu Y.L."/>
            <person name="Cai Z.L."/>
            <person name="Qin H."/>
            <person name="Bao Y."/>
            <person name="Leung R.K.K."/>
            <person name="Ng P.K.S."/>
            <person name="Zou J."/>
            <person name="Zhong X.J."/>
            <person name="Ran P.X."/>
            <person name="Zhong N.S."/>
            <person name="Liu Z.G."/>
            <person name="Tsui S.K.W."/>
        </authorList>
    </citation>
    <scope>NUCLEOTIDE SEQUENCE</scope>
    <source>
        <strain evidence="7">Derf</strain>
        <tissue evidence="7">Whole organism</tissue>
    </source>
</reference>
<sequence length="403" mass="44866">MMSAGQYSETSSGDMYLDNRYLYARNSKAIGVLWAVFSLCFSIINMVVFVQPQWLGDTATSRGTGYFGLWRSCRLLQDGQDLICEGRLDDFSTIQTPAFRAATVFVGLSVCLSSLCVLSMVLFFFLHSSTVFHVCGWIQLSCAISMLVGVLIFPIGWDTPIVREVCGNDSDSYALGQCGIRWAFILALIGVVDSIVLSILAFVLGSRYVKLLPDHYLPNGTKYKGEVNSAFMNPEYLPNKKLIGSLQNQMISKSLHGSLSSNGMPPGYGPLGPINHSASHHHHHHHHNHHANQNPHPHPNPHSQSHHHLNEMERYSEYSQRTNRSSYKSSTAITSNLNHHHHNHHHHHVTPQQSQHQSQQSLHQSLSGQQQQHQTTPTATSSVSGTTSHHSSSSMAINPYNNF</sequence>
<reference evidence="7" key="2">
    <citation type="journal article" date="2022" name="Res Sq">
        <title>Comparative Genomics Reveals Insights into the Divergent Evolution of Astigmatic Mites and Household Pest Adaptations.</title>
        <authorList>
            <person name="Xiong Q."/>
            <person name="Wan A.T.-Y."/>
            <person name="Liu X.-Y."/>
            <person name="Fung C.S.-H."/>
            <person name="Xiao X."/>
            <person name="Malainual N."/>
            <person name="Hou J."/>
            <person name="Wang L."/>
            <person name="Wang M."/>
            <person name="Yang K."/>
            <person name="Cui Y."/>
            <person name="Leung E."/>
            <person name="Nong W."/>
            <person name="Shin S.-K."/>
            <person name="Au S."/>
            <person name="Jeong K.Y."/>
            <person name="Chew F.T."/>
            <person name="Hui J."/>
            <person name="Leung T.F."/>
            <person name="Tungtrongchitr A."/>
            <person name="Zhong N."/>
            <person name="Liu Z."/>
            <person name="Tsui S."/>
        </authorList>
    </citation>
    <scope>NUCLEOTIDE SEQUENCE</scope>
    <source>
        <strain evidence="7">Derf</strain>
        <tissue evidence="7">Whole organism</tissue>
    </source>
</reference>
<evidence type="ECO:0000256" key="5">
    <source>
        <dbReference type="SAM" id="MobiDB-lite"/>
    </source>
</evidence>
<evidence type="ECO:0000256" key="1">
    <source>
        <dbReference type="ARBA" id="ARBA00004141"/>
    </source>
</evidence>
<feature type="region of interest" description="Disordered" evidence="5">
    <location>
        <begin position="256"/>
        <end position="307"/>
    </location>
</feature>
<comment type="caution">
    <text evidence="7">The sequence shown here is derived from an EMBL/GenBank/DDBJ whole genome shotgun (WGS) entry which is preliminary data.</text>
</comment>
<dbReference type="Pfam" id="PF10242">
    <property type="entry name" value="L_HMGIC_fpl"/>
    <property type="match status" value="1"/>
</dbReference>
<evidence type="ECO:0000313" key="7">
    <source>
        <dbReference type="EMBL" id="KAH9511892.1"/>
    </source>
</evidence>
<keyword evidence="8" id="KW-1185">Reference proteome</keyword>
<feature type="transmembrane region" description="Helical" evidence="6">
    <location>
        <begin position="182"/>
        <end position="204"/>
    </location>
</feature>
<feature type="region of interest" description="Disordered" evidence="5">
    <location>
        <begin position="338"/>
        <end position="403"/>
    </location>
</feature>
<name>A0A922HVV1_DERFA</name>